<dbReference type="EMBL" id="CAJVQC010013059">
    <property type="protein sequence ID" value="CAG8644546.1"/>
    <property type="molecule type" value="Genomic_DNA"/>
</dbReference>
<reference evidence="1" key="1">
    <citation type="submission" date="2021-06" db="EMBL/GenBank/DDBJ databases">
        <authorList>
            <person name="Kallberg Y."/>
            <person name="Tangrot J."/>
            <person name="Rosling A."/>
        </authorList>
    </citation>
    <scope>NUCLEOTIDE SEQUENCE</scope>
    <source>
        <strain evidence="1">MA461A</strain>
    </source>
</reference>
<name>A0ACA9NA19_9GLOM</name>
<gene>
    <name evidence="1" type="ORF">RPERSI_LOCUS7616</name>
</gene>
<organism evidence="1 2">
    <name type="scientific">Racocetra persica</name>
    <dbReference type="NCBI Taxonomy" id="160502"/>
    <lineage>
        <taxon>Eukaryota</taxon>
        <taxon>Fungi</taxon>
        <taxon>Fungi incertae sedis</taxon>
        <taxon>Mucoromycota</taxon>
        <taxon>Glomeromycotina</taxon>
        <taxon>Glomeromycetes</taxon>
        <taxon>Diversisporales</taxon>
        <taxon>Gigasporaceae</taxon>
        <taxon>Racocetra</taxon>
    </lineage>
</organism>
<dbReference type="Proteomes" id="UP000789920">
    <property type="component" value="Unassembled WGS sequence"/>
</dbReference>
<comment type="caution">
    <text evidence="1">The sequence shown here is derived from an EMBL/GenBank/DDBJ whole genome shotgun (WGS) entry which is preliminary data.</text>
</comment>
<keyword evidence="2" id="KW-1185">Reference proteome</keyword>
<evidence type="ECO:0000313" key="2">
    <source>
        <dbReference type="Proteomes" id="UP000789920"/>
    </source>
</evidence>
<proteinExistence type="predicted"/>
<evidence type="ECO:0000313" key="1">
    <source>
        <dbReference type="EMBL" id="CAG8644546.1"/>
    </source>
</evidence>
<sequence>MANGTLSGLNKKVASIRQNLIEDNLNRENKNILMIDISQDGFGEKVSSSQRILTEKNIREVAELYHQFRDKKKLTENGLLAKIISREEIKESNYILVPVRYLSQNEIELTPKEIDEKLLKTTLKLRNLINQQDNYHQELKKLLEEVEGEIKERAGDNFYGSVERGGAFITWMAAAF</sequence>
<protein>
    <submittedName>
        <fullName evidence="1">9997_t:CDS:1</fullName>
    </submittedName>
</protein>
<accession>A0ACA9NA19</accession>